<keyword evidence="2" id="KW-1185">Reference proteome</keyword>
<dbReference type="PANTHER" id="PTHR38471:SF2">
    <property type="entry name" value="FOUR HELIX BUNDLE PROTEIN"/>
    <property type="match status" value="1"/>
</dbReference>
<accession>A0A0S7BZB8</accession>
<evidence type="ECO:0000313" key="2">
    <source>
        <dbReference type="Proteomes" id="UP000053091"/>
    </source>
</evidence>
<dbReference type="PIRSF" id="PIRSF035652">
    <property type="entry name" value="CHP02436"/>
    <property type="match status" value="1"/>
</dbReference>
<dbReference type="Proteomes" id="UP000053091">
    <property type="component" value="Unassembled WGS sequence"/>
</dbReference>
<dbReference type="InterPro" id="IPR036583">
    <property type="entry name" value="23S_rRNA_IVS_sf"/>
</dbReference>
<proteinExistence type="predicted"/>
<name>A0A0S7BZB8_9BACT</name>
<evidence type="ECO:0000313" key="1">
    <source>
        <dbReference type="EMBL" id="GAP43947.1"/>
    </source>
</evidence>
<dbReference type="SUPFAM" id="SSF158446">
    <property type="entry name" value="IVS-encoded protein-like"/>
    <property type="match status" value="1"/>
</dbReference>
<dbReference type="InterPro" id="IPR012657">
    <property type="entry name" value="23S_rRNA-intervening_sequence"/>
</dbReference>
<dbReference type="EMBL" id="DF968182">
    <property type="protein sequence ID" value="GAP43947.1"/>
    <property type="molecule type" value="Genomic_DNA"/>
</dbReference>
<dbReference type="OrthoDB" id="285993at2"/>
<reference evidence="1" key="1">
    <citation type="journal article" date="2015" name="Genome Announc.">
        <title>Draft Genome Sequence of Bacteroidales Strain TBC1, a Novel Isolate from a Methanogenic Wastewater Treatment System.</title>
        <authorList>
            <person name="Tourlousse D.M."/>
            <person name="Matsuura N."/>
            <person name="Sun L."/>
            <person name="Toyonaga M."/>
            <person name="Kuroda K."/>
            <person name="Ohashi A."/>
            <person name="Cruz R."/>
            <person name="Yamaguchi T."/>
            <person name="Sekiguchi Y."/>
        </authorList>
    </citation>
    <scope>NUCLEOTIDE SEQUENCE [LARGE SCALE GENOMIC DNA]</scope>
    <source>
        <strain evidence="1">TBC1</strain>
    </source>
</reference>
<dbReference type="NCBIfam" id="TIGR02436">
    <property type="entry name" value="four helix bundle protein"/>
    <property type="match status" value="1"/>
</dbReference>
<protein>
    <submittedName>
        <fullName evidence="1">Four helix bundle protein</fullName>
    </submittedName>
</protein>
<dbReference type="Pfam" id="PF05635">
    <property type="entry name" value="23S_rRNA_IVP"/>
    <property type="match status" value="1"/>
</dbReference>
<dbReference type="STRING" id="1678841.TBC1_112105"/>
<dbReference type="PANTHER" id="PTHR38471">
    <property type="entry name" value="FOUR HELIX BUNDLE PROTEIN"/>
    <property type="match status" value="1"/>
</dbReference>
<sequence length="130" mass="15073">MESKENIIKSLTFEFALEIIDFAEMLEKMQKYVIAKQLLKSGTSIGANVREAQQSESRLDFIHKMKIATKEADETAYWLELCAAAKSYPTNTSLLEKIEIIRKILYKILSTARENLKHEMLEQRNSSRKK</sequence>
<dbReference type="AlphaFoldDB" id="A0A0S7BZB8"/>
<organism evidence="1">
    <name type="scientific">Lentimicrobium saccharophilum</name>
    <dbReference type="NCBI Taxonomy" id="1678841"/>
    <lineage>
        <taxon>Bacteria</taxon>
        <taxon>Pseudomonadati</taxon>
        <taxon>Bacteroidota</taxon>
        <taxon>Bacteroidia</taxon>
        <taxon>Bacteroidales</taxon>
        <taxon>Lentimicrobiaceae</taxon>
        <taxon>Lentimicrobium</taxon>
    </lineage>
</organism>
<dbReference type="Gene3D" id="1.20.1440.60">
    <property type="entry name" value="23S rRNA-intervening sequence"/>
    <property type="match status" value="1"/>
</dbReference>
<dbReference type="RefSeq" id="WP_062041919.1">
    <property type="nucleotide sequence ID" value="NZ_DF968182.1"/>
</dbReference>
<gene>
    <name evidence="1" type="ORF">TBC1_112105</name>
</gene>